<keyword evidence="2" id="KW-0349">Heme</keyword>
<accession>A0A7G7W5Q8</accession>
<dbReference type="InterPro" id="IPR012292">
    <property type="entry name" value="Globin/Proto"/>
</dbReference>
<dbReference type="CDD" id="cd08916">
    <property type="entry name" value="TrHb3_P"/>
    <property type="match status" value="1"/>
</dbReference>
<evidence type="ECO:0000256" key="2">
    <source>
        <dbReference type="ARBA" id="ARBA00022617"/>
    </source>
</evidence>
<keyword evidence="4" id="KW-0408">Iron</keyword>
<dbReference type="RefSeq" id="WP_185887626.1">
    <property type="nucleotide sequence ID" value="NZ_CP060202.1"/>
</dbReference>
<evidence type="ECO:0000313" key="6">
    <source>
        <dbReference type="Proteomes" id="UP000515489"/>
    </source>
</evidence>
<dbReference type="GO" id="GO:0046872">
    <property type="term" value="F:metal ion binding"/>
    <property type="evidence" value="ECO:0007669"/>
    <property type="project" value="UniProtKB-KW"/>
</dbReference>
<evidence type="ECO:0000256" key="4">
    <source>
        <dbReference type="ARBA" id="ARBA00023004"/>
    </source>
</evidence>
<dbReference type="Proteomes" id="UP000515489">
    <property type="component" value="Chromosome"/>
</dbReference>
<sequence>MSLPLPDIQSEADIKLLVDTFYQKVNEDELLNPVFNGFAHVDWARHLPIMYDFWSSILLGSSRYHGRPFPKHIPLPIDATHFQRWLELFEATLDELFAGPKAEEAKVRALNIATMFEYRLRKRDPLSLL</sequence>
<reference evidence="5 6" key="1">
    <citation type="submission" date="2020-08" db="EMBL/GenBank/DDBJ databases">
        <title>Hymenobacter sp. S2-20-2 genome sequencing.</title>
        <authorList>
            <person name="Jin L."/>
        </authorList>
    </citation>
    <scope>NUCLEOTIDE SEQUENCE [LARGE SCALE GENOMIC DNA]</scope>
    <source>
        <strain evidence="5 6">S2-20-2</strain>
    </source>
</reference>
<proteinExistence type="predicted"/>
<dbReference type="InterPro" id="IPR001486">
    <property type="entry name" value="Hemoglobin_trunc"/>
</dbReference>
<evidence type="ECO:0000313" key="5">
    <source>
        <dbReference type="EMBL" id="QNH61701.1"/>
    </source>
</evidence>
<name>A0A7G7W5Q8_9BACT</name>
<organism evidence="5 6">
    <name type="scientific">Hymenobacter sediminicola</name>
    <dbReference type="NCBI Taxonomy" id="2761579"/>
    <lineage>
        <taxon>Bacteria</taxon>
        <taxon>Pseudomonadati</taxon>
        <taxon>Bacteroidota</taxon>
        <taxon>Cytophagia</taxon>
        <taxon>Cytophagales</taxon>
        <taxon>Hymenobacteraceae</taxon>
        <taxon>Hymenobacter</taxon>
    </lineage>
</organism>
<protein>
    <submittedName>
        <fullName evidence="5">Group III truncated hemoglobin</fullName>
    </submittedName>
</protein>
<evidence type="ECO:0000256" key="3">
    <source>
        <dbReference type="ARBA" id="ARBA00022723"/>
    </source>
</evidence>
<gene>
    <name evidence="5" type="ORF">H4317_16305</name>
</gene>
<dbReference type="EMBL" id="CP060202">
    <property type="protein sequence ID" value="QNH61701.1"/>
    <property type="molecule type" value="Genomic_DNA"/>
</dbReference>
<dbReference type="Gene3D" id="1.10.490.10">
    <property type="entry name" value="Globins"/>
    <property type="match status" value="1"/>
</dbReference>
<keyword evidence="1" id="KW-0813">Transport</keyword>
<dbReference type="AlphaFoldDB" id="A0A7G7W5Q8"/>
<keyword evidence="3" id="KW-0479">Metal-binding</keyword>
<dbReference type="Pfam" id="PF01152">
    <property type="entry name" value="Bac_globin"/>
    <property type="match status" value="1"/>
</dbReference>
<dbReference type="SUPFAM" id="SSF46458">
    <property type="entry name" value="Globin-like"/>
    <property type="match status" value="1"/>
</dbReference>
<dbReference type="GO" id="GO:0020037">
    <property type="term" value="F:heme binding"/>
    <property type="evidence" value="ECO:0007669"/>
    <property type="project" value="InterPro"/>
</dbReference>
<keyword evidence="6" id="KW-1185">Reference proteome</keyword>
<dbReference type="KEGG" id="hsk:H4317_16305"/>
<evidence type="ECO:0000256" key="1">
    <source>
        <dbReference type="ARBA" id="ARBA00022448"/>
    </source>
</evidence>
<dbReference type="GO" id="GO:0019825">
    <property type="term" value="F:oxygen binding"/>
    <property type="evidence" value="ECO:0007669"/>
    <property type="project" value="InterPro"/>
</dbReference>
<dbReference type="InterPro" id="IPR009050">
    <property type="entry name" value="Globin-like_sf"/>
</dbReference>